<accession>A0A0B2W1A2</accession>
<gene>
    <name evidence="2" type="ORF">Tcan_16459</name>
</gene>
<feature type="transmembrane region" description="Helical" evidence="1">
    <location>
        <begin position="174"/>
        <end position="197"/>
    </location>
</feature>
<organism evidence="2 3">
    <name type="scientific">Toxocara canis</name>
    <name type="common">Canine roundworm</name>
    <dbReference type="NCBI Taxonomy" id="6265"/>
    <lineage>
        <taxon>Eukaryota</taxon>
        <taxon>Metazoa</taxon>
        <taxon>Ecdysozoa</taxon>
        <taxon>Nematoda</taxon>
        <taxon>Chromadorea</taxon>
        <taxon>Rhabditida</taxon>
        <taxon>Spirurina</taxon>
        <taxon>Ascaridomorpha</taxon>
        <taxon>Ascaridoidea</taxon>
        <taxon>Toxocaridae</taxon>
        <taxon>Toxocara</taxon>
    </lineage>
</organism>
<feature type="transmembrane region" description="Helical" evidence="1">
    <location>
        <begin position="130"/>
        <end position="154"/>
    </location>
</feature>
<dbReference type="EMBL" id="JPKZ01000435">
    <property type="protein sequence ID" value="KHN87387.1"/>
    <property type="molecule type" value="Genomic_DNA"/>
</dbReference>
<keyword evidence="1" id="KW-0472">Membrane</keyword>
<dbReference type="AlphaFoldDB" id="A0A0B2W1A2"/>
<evidence type="ECO:0008006" key="4">
    <source>
        <dbReference type="Google" id="ProtNLM"/>
    </source>
</evidence>
<feature type="transmembrane region" description="Helical" evidence="1">
    <location>
        <begin position="43"/>
        <end position="62"/>
    </location>
</feature>
<evidence type="ECO:0000256" key="1">
    <source>
        <dbReference type="SAM" id="Phobius"/>
    </source>
</evidence>
<protein>
    <recommendedName>
        <fullName evidence="4">G_PROTEIN_RECEP_F1_2 domain-containing protein</fullName>
    </recommendedName>
</protein>
<feature type="transmembrane region" description="Helical" evidence="1">
    <location>
        <begin position="264"/>
        <end position="292"/>
    </location>
</feature>
<evidence type="ECO:0000313" key="3">
    <source>
        <dbReference type="Proteomes" id="UP000031036"/>
    </source>
</evidence>
<comment type="caution">
    <text evidence="2">The sequence shown here is derived from an EMBL/GenBank/DDBJ whole genome shotgun (WGS) entry which is preliminary data.</text>
</comment>
<reference evidence="2 3" key="1">
    <citation type="submission" date="2014-11" db="EMBL/GenBank/DDBJ databases">
        <title>Genetic blueprint of the zoonotic pathogen Toxocara canis.</title>
        <authorList>
            <person name="Zhu X.-Q."/>
            <person name="Korhonen P.K."/>
            <person name="Cai H."/>
            <person name="Young N.D."/>
            <person name="Nejsum P."/>
            <person name="von Samson-Himmelstjerna G."/>
            <person name="Boag P.R."/>
            <person name="Tan P."/>
            <person name="Li Q."/>
            <person name="Min J."/>
            <person name="Yang Y."/>
            <person name="Wang X."/>
            <person name="Fang X."/>
            <person name="Hall R.S."/>
            <person name="Hofmann A."/>
            <person name="Sternberg P.W."/>
            <person name="Jex A.R."/>
            <person name="Gasser R.B."/>
        </authorList>
    </citation>
    <scope>NUCLEOTIDE SEQUENCE [LARGE SCALE GENOMIC DNA]</scope>
    <source>
        <strain evidence="2">PN_DK_2014</strain>
    </source>
</reference>
<name>A0A0B2W1A2_TOXCA</name>
<evidence type="ECO:0000313" key="2">
    <source>
        <dbReference type="EMBL" id="KHN87387.1"/>
    </source>
</evidence>
<feature type="transmembrane region" description="Helical" evidence="1">
    <location>
        <begin position="12"/>
        <end position="31"/>
    </location>
</feature>
<keyword evidence="3" id="KW-1185">Reference proteome</keyword>
<feature type="transmembrane region" description="Helical" evidence="1">
    <location>
        <begin position="217"/>
        <end position="244"/>
    </location>
</feature>
<dbReference type="Proteomes" id="UP000031036">
    <property type="component" value="Unassembled WGS sequence"/>
</dbReference>
<sequence>MLINIYFDDWFVYSLIVVRFWLASLIMYLSARLKKDFIRNYTLNLYIVACIPCDVMTAIQEITTRNEYILSKTAFSVWGRMITFCTLSFELLVSMIYRVLSLFVVIVLTLPYICPLFYHRMFAHRGWSLHMIAFDLLSCALCAPNIAVYAFTFLCIQCDFFYQHQEIYFLTNQVTSGIACILAVTIVLATTTAIVLIIKVGRAANRFDPNNVQRTLLISFVLYSLPINICNTPLYATAIIDIISPVRLGEGFYHVVEYMEQINYFRTIIIGISTLIALPSYRNAIIDLFGAIKPKRISNSRRATGNVINVTSNTIVMRSTHRKSDT</sequence>
<keyword evidence="1" id="KW-1133">Transmembrane helix</keyword>
<feature type="transmembrane region" description="Helical" evidence="1">
    <location>
        <begin position="96"/>
        <end position="118"/>
    </location>
</feature>
<keyword evidence="1" id="KW-0812">Transmembrane</keyword>
<proteinExistence type="predicted"/>